<accession>A0AAN6WWS7</accession>
<evidence type="ECO:0000313" key="3">
    <source>
        <dbReference type="EMBL" id="KAK4189843.1"/>
    </source>
</evidence>
<feature type="transmembrane region" description="Helical" evidence="1">
    <location>
        <begin position="137"/>
        <end position="156"/>
    </location>
</feature>
<reference evidence="3" key="1">
    <citation type="journal article" date="2023" name="Mol. Phylogenet. Evol.">
        <title>Genome-scale phylogeny and comparative genomics of the fungal order Sordariales.</title>
        <authorList>
            <person name="Hensen N."/>
            <person name="Bonometti L."/>
            <person name="Westerberg I."/>
            <person name="Brannstrom I.O."/>
            <person name="Guillou S."/>
            <person name="Cros-Aarteil S."/>
            <person name="Calhoun S."/>
            <person name="Haridas S."/>
            <person name="Kuo A."/>
            <person name="Mondo S."/>
            <person name="Pangilinan J."/>
            <person name="Riley R."/>
            <person name="LaButti K."/>
            <person name="Andreopoulos B."/>
            <person name="Lipzen A."/>
            <person name="Chen C."/>
            <person name="Yan M."/>
            <person name="Daum C."/>
            <person name="Ng V."/>
            <person name="Clum A."/>
            <person name="Steindorff A."/>
            <person name="Ohm R.A."/>
            <person name="Martin F."/>
            <person name="Silar P."/>
            <person name="Natvig D.O."/>
            <person name="Lalanne C."/>
            <person name="Gautier V."/>
            <person name="Ament-Velasquez S.L."/>
            <person name="Kruys A."/>
            <person name="Hutchinson M.I."/>
            <person name="Powell A.J."/>
            <person name="Barry K."/>
            <person name="Miller A.N."/>
            <person name="Grigoriev I.V."/>
            <person name="Debuchy R."/>
            <person name="Gladieux P."/>
            <person name="Hiltunen Thoren M."/>
            <person name="Johannesson H."/>
        </authorList>
    </citation>
    <scope>NUCLEOTIDE SEQUENCE</scope>
    <source>
        <strain evidence="3">PSN309</strain>
    </source>
</reference>
<dbReference type="EMBL" id="MU864371">
    <property type="protein sequence ID" value="KAK4189843.1"/>
    <property type="molecule type" value="Genomic_DNA"/>
</dbReference>
<dbReference type="InterPro" id="IPR037119">
    <property type="entry name" value="Haem_oxidase_HugZ-like_sf"/>
</dbReference>
<dbReference type="Gene3D" id="3.20.180.10">
    <property type="entry name" value="PNP-oxidase-like"/>
    <property type="match status" value="1"/>
</dbReference>
<dbReference type="PANTHER" id="PTHR37783:SF1">
    <property type="entry name" value="MEMBRANE PROTEIN, PUTATIVE (AFU_ORTHOLOGUE AFUA_1G04315)-RELATED"/>
    <property type="match status" value="1"/>
</dbReference>
<evidence type="ECO:0000313" key="4">
    <source>
        <dbReference type="Proteomes" id="UP001302126"/>
    </source>
</evidence>
<dbReference type="Pfam" id="PF10615">
    <property type="entry name" value="DUF2470"/>
    <property type="match status" value="1"/>
</dbReference>
<reference evidence="3" key="2">
    <citation type="submission" date="2023-05" db="EMBL/GenBank/DDBJ databases">
        <authorList>
            <consortium name="Lawrence Berkeley National Laboratory"/>
            <person name="Steindorff A."/>
            <person name="Hensen N."/>
            <person name="Bonometti L."/>
            <person name="Westerberg I."/>
            <person name="Brannstrom I.O."/>
            <person name="Guillou S."/>
            <person name="Cros-Aarteil S."/>
            <person name="Calhoun S."/>
            <person name="Haridas S."/>
            <person name="Kuo A."/>
            <person name="Mondo S."/>
            <person name="Pangilinan J."/>
            <person name="Riley R."/>
            <person name="Labutti K."/>
            <person name="Andreopoulos B."/>
            <person name="Lipzen A."/>
            <person name="Chen C."/>
            <person name="Yanf M."/>
            <person name="Daum C."/>
            <person name="Ng V."/>
            <person name="Clum A."/>
            <person name="Ohm R."/>
            <person name="Martin F."/>
            <person name="Silar P."/>
            <person name="Natvig D."/>
            <person name="Lalanne C."/>
            <person name="Gautier V."/>
            <person name="Ament-Velasquez S.L."/>
            <person name="Kruys A."/>
            <person name="Hutchinson M.I."/>
            <person name="Powell A.J."/>
            <person name="Barry K."/>
            <person name="Miller A.N."/>
            <person name="Grigoriev I.V."/>
            <person name="Debuchy R."/>
            <person name="Gladieux P."/>
            <person name="Thoren M.H."/>
            <person name="Johannesson H."/>
        </authorList>
    </citation>
    <scope>NUCLEOTIDE SEQUENCE</scope>
    <source>
        <strain evidence="3">PSN309</strain>
    </source>
</reference>
<dbReference type="InterPro" id="IPR019595">
    <property type="entry name" value="DUF2470"/>
</dbReference>
<gene>
    <name evidence="3" type="ORF">QBC35DRAFT_122238</name>
</gene>
<dbReference type="PANTHER" id="PTHR37783">
    <property type="entry name" value="MEMBRANE PROTEIN, PUTATIVE (AFU_ORTHOLOGUE AFUA_1G04315)-RELATED"/>
    <property type="match status" value="1"/>
</dbReference>
<protein>
    <recommendedName>
        <fullName evidence="2">DUF2470 domain-containing protein</fullName>
    </recommendedName>
</protein>
<evidence type="ECO:0000259" key="2">
    <source>
        <dbReference type="Pfam" id="PF10615"/>
    </source>
</evidence>
<comment type="caution">
    <text evidence="3">The sequence shown here is derived from an EMBL/GenBank/DDBJ whole genome shotgun (WGS) entry which is preliminary data.</text>
</comment>
<keyword evidence="4" id="KW-1185">Reference proteome</keyword>
<evidence type="ECO:0000256" key="1">
    <source>
        <dbReference type="SAM" id="Phobius"/>
    </source>
</evidence>
<dbReference type="AlphaFoldDB" id="A0AAN6WWS7"/>
<sequence length="274" mass="30500">MSSSTNNPEEIPQAQKTRTIAHMNKDHALDLLHILQHYLLPSSSGPLTPQSSDSPPEIEMTDITHTHLKVTYPPNGTTYTIPFSPPLAAWSDRRSRLVEMTISARQALGIPSSDESHNPNTKIAIHKWLPPRLAPDLPVFLVCLGIYATYLSSFFYPMFDKGGLIDTYLSHSAIPSLLRSLNNIPLLHNLINLDGNGINISTIQSLTKVLFYLIAVPHVFEMLFFATAVLPKYSVTNPSVWWAWVVSVLLEGAPAQWRFKTLVAAEKTKHAKAN</sequence>
<keyword evidence="1" id="KW-0812">Transmembrane</keyword>
<name>A0AAN6WWS7_9PEZI</name>
<feature type="transmembrane region" description="Helical" evidence="1">
    <location>
        <begin position="209"/>
        <end position="229"/>
    </location>
</feature>
<dbReference type="Proteomes" id="UP001302126">
    <property type="component" value="Unassembled WGS sequence"/>
</dbReference>
<organism evidence="3 4">
    <name type="scientific">Podospora australis</name>
    <dbReference type="NCBI Taxonomy" id="1536484"/>
    <lineage>
        <taxon>Eukaryota</taxon>
        <taxon>Fungi</taxon>
        <taxon>Dikarya</taxon>
        <taxon>Ascomycota</taxon>
        <taxon>Pezizomycotina</taxon>
        <taxon>Sordariomycetes</taxon>
        <taxon>Sordariomycetidae</taxon>
        <taxon>Sordariales</taxon>
        <taxon>Podosporaceae</taxon>
        <taxon>Podospora</taxon>
    </lineage>
</organism>
<proteinExistence type="predicted"/>
<keyword evidence="1" id="KW-1133">Transmembrane helix</keyword>
<feature type="domain" description="DUF2470" evidence="2">
    <location>
        <begin position="16"/>
        <end position="100"/>
    </location>
</feature>
<keyword evidence="1" id="KW-0472">Membrane</keyword>